<reference evidence="10" key="1">
    <citation type="journal article" date="2020" name="Stud. Mycol.">
        <title>101 Dothideomycetes genomes: a test case for predicting lifestyles and emergence of pathogens.</title>
        <authorList>
            <person name="Haridas S."/>
            <person name="Albert R."/>
            <person name="Binder M."/>
            <person name="Bloem J."/>
            <person name="Labutti K."/>
            <person name="Salamov A."/>
            <person name="Andreopoulos B."/>
            <person name="Baker S."/>
            <person name="Barry K."/>
            <person name="Bills G."/>
            <person name="Bluhm B."/>
            <person name="Cannon C."/>
            <person name="Castanera R."/>
            <person name="Culley D."/>
            <person name="Daum C."/>
            <person name="Ezra D."/>
            <person name="Gonzalez J."/>
            <person name="Henrissat B."/>
            <person name="Kuo A."/>
            <person name="Liang C."/>
            <person name="Lipzen A."/>
            <person name="Lutzoni F."/>
            <person name="Magnuson J."/>
            <person name="Mondo S."/>
            <person name="Nolan M."/>
            <person name="Ohm R."/>
            <person name="Pangilinan J."/>
            <person name="Park H.-J."/>
            <person name="Ramirez L."/>
            <person name="Alfaro M."/>
            <person name="Sun H."/>
            <person name="Tritt A."/>
            <person name="Yoshinaga Y."/>
            <person name="Zwiers L.-H."/>
            <person name="Turgeon B."/>
            <person name="Goodwin S."/>
            <person name="Spatafora J."/>
            <person name="Crous P."/>
            <person name="Grigoriev I."/>
        </authorList>
    </citation>
    <scope>NUCLEOTIDE SEQUENCE</scope>
    <source>
        <strain evidence="10">Tuck. ex Michener</strain>
    </source>
</reference>
<keyword evidence="4" id="KW-0378">Hydrolase</keyword>
<feature type="domain" description="NodB homology" evidence="9">
    <location>
        <begin position="72"/>
        <end position="256"/>
    </location>
</feature>
<comment type="cofactor">
    <cofactor evidence="1">
        <name>Co(2+)</name>
        <dbReference type="ChEBI" id="CHEBI:48828"/>
    </cofactor>
</comment>
<dbReference type="Gene3D" id="3.20.20.370">
    <property type="entry name" value="Glycoside hydrolase/deacetylase"/>
    <property type="match status" value="1"/>
</dbReference>
<evidence type="ECO:0000313" key="11">
    <source>
        <dbReference type="Proteomes" id="UP000800092"/>
    </source>
</evidence>
<evidence type="ECO:0000256" key="2">
    <source>
        <dbReference type="ARBA" id="ARBA00022723"/>
    </source>
</evidence>
<organism evidence="10 11">
    <name type="scientific">Viridothelium virens</name>
    <name type="common">Speckled blister lichen</name>
    <name type="synonym">Trypethelium virens</name>
    <dbReference type="NCBI Taxonomy" id="1048519"/>
    <lineage>
        <taxon>Eukaryota</taxon>
        <taxon>Fungi</taxon>
        <taxon>Dikarya</taxon>
        <taxon>Ascomycota</taxon>
        <taxon>Pezizomycotina</taxon>
        <taxon>Dothideomycetes</taxon>
        <taxon>Dothideomycetes incertae sedis</taxon>
        <taxon>Trypetheliales</taxon>
        <taxon>Trypetheliaceae</taxon>
        <taxon>Viridothelium</taxon>
    </lineage>
</organism>
<gene>
    <name evidence="10" type="ORF">EV356DRAFT_497317</name>
</gene>
<keyword evidence="3 8" id="KW-0732">Signal</keyword>
<feature type="signal peptide" evidence="8">
    <location>
        <begin position="1"/>
        <end position="17"/>
    </location>
</feature>
<evidence type="ECO:0000256" key="4">
    <source>
        <dbReference type="ARBA" id="ARBA00022801"/>
    </source>
</evidence>
<dbReference type="PANTHER" id="PTHR46471:SF2">
    <property type="entry name" value="CHITIN DEACETYLASE-RELATED"/>
    <property type="match status" value="1"/>
</dbReference>
<dbReference type="GO" id="GO:0005975">
    <property type="term" value="P:carbohydrate metabolic process"/>
    <property type="evidence" value="ECO:0007669"/>
    <property type="project" value="InterPro"/>
</dbReference>
<dbReference type="Pfam" id="PF01522">
    <property type="entry name" value="Polysacc_deac_1"/>
    <property type="match status" value="1"/>
</dbReference>
<dbReference type="OrthoDB" id="2125469at2759"/>
<evidence type="ECO:0000256" key="1">
    <source>
        <dbReference type="ARBA" id="ARBA00001941"/>
    </source>
</evidence>
<name>A0A6A6HGR0_VIRVR</name>
<keyword evidence="2" id="KW-0479">Metal-binding</keyword>
<keyword evidence="6" id="KW-0170">Cobalt</keyword>
<dbReference type="PANTHER" id="PTHR46471">
    <property type="entry name" value="CHITIN DEACETYLASE"/>
    <property type="match status" value="1"/>
</dbReference>
<dbReference type="InterPro" id="IPR011330">
    <property type="entry name" value="Glyco_hydro/deAcase_b/a-brl"/>
</dbReference>
<evidence type="ECO:0000256" key="5">
    <source>
        <dbReference type="ARBA" id="ARBA00023277"/>
    </source>
</evidence>
<dbReference type="AlphaFoldDB" id="A0A6A6HGR0"/>
<keyword evidence="5" id="KW-0119">Carbohydrate metabolism</keyword>
<sequence length="293" mass="32455">MSFFALAVALLVMGAIAAPDPRQYMPPLPNSVTADLSKLSATEYKTFTIRDPSDQGLPPDLTGVQDRCFTNHCLVYTFDDGPSDLMRKVVDQAVQGGFKVTFMVNVNNHVCIYDEKRVADLRYAQSKGMEFCSHTATHPHLDKLTNAQIDKQIEAVDTALWKILGVVPSCIRPPFGEANGEVVEYINQRHRKVVVNWDVDTEDSMGASVATSEKRLQYVESPMRAIILMHETIGTSPDQLFPDAIKMAESHGYTPADMQTVSKGLKYNPYALEGPQGKRDSSWTCNGLTPLQP</sequence>
<feature type="compositionally biased region" description="Polar residues" evidence="7">
    <location>
        <begin position="282"/>
        <end position="293"/>
    </location>
</feature>
<feature type="chain" id="PRO_5025529524" evidence="8">
    <location>
        <begin position="18"/>
        <end position="293"/>
    </location>
</feature>
<protein>
    <submittedName>
        <fullName evidence="10">Carbohydrate esterase family 4 protein</fullName>
    </submittedName>
</protein>
<dbReference type="EMBL" id="ML991782">
    <property type="protein sequence ID" value="KAF2237028.1"/>
    <property type="molecule type" value="Genomic_DNA"/>
</dbReference>
<accession>A0A6A6HGR0</accession>
<evidence type="ECO:0000259" key="9">
    <source>
        <dbReference type="PROSITE" id="PS51677"/>
    </source>
</evidence>
<evidence type="ECO:0000313" key="10">
    <source>
        <dbReference type="EMBL" id="KAF2237028.1"/>
    </source>
</evidence>
<dbReference type="PROSITE" id="PS51677">
    <property type="entry name" value="NODB"/>
    <property type="match status" value="1"/>
</dbReference>
<evidence type="ECO:0000256" key="8">
    <source>
        <dbReference type="SAM" id="SignalP"/>
    </source>
</evidence>
<evidence type="ECO:0000256" key="7">
    <source>
        <dbReference type="SAM" id="MobiDB-lite"/>
    </source>
</evidence>
<proteinExistence type="predicted"/>
<dbReference type="SUPFAM" id="SSF88713">
    <property type="entry name" value="Glycoside hydrolase/deacetylase"/>
    <property type="match status" value="1"/>
</dbReference>
<evidence type="ECO:0000256" key="3">
    <source>
        <dbReference type="ARBA" id="ARBA00022729"/>
    </source>
</evidence>
<dbReference type="Proteomes" id="UP000800092">
    <property type="component" value="Unassembled WGS sequence"/>
</dbReference>
<dbReference type="InterPro" id="IPR002509">
    <property type="entry name" value="NODB_dom"/>
</dbReference>
<dbReference type="GO" id="GO:0016810">
    <property type="term" value="F:hydrolase activity, acting on carbon-nitrogen (but not peptide) bonds"/>
    <property type="evidence" value="ECO:0007669"/>
    <property type="project" value="InterPro"/>
</dbReference>
<keyword evidence="11" id="KW-1185">Reference proteome</keyword>
<dbReference type="GO" id="GO:0046872">
    <property type="term" value="F:metal ion binding"/>
    <property type="evidence" value="ECO:0007669"/>
    <property type="project" value="UniProtKB-KW"/>
</dbReference>
<evidence type="ECO:0000256" key="6">
    <source>
        <dbReference type="ARBA" id="ARBA00023285"/>
    </source>
</evidence>
<feature type="region of interest" description="Disordered" evidence="7">
    <location>
        <begin position="273"/>
        <end position="293"/>
    </location>
</feature>